<sequence>MGLGDYRDRHPEAGLSRRPIHSTGGIFKSFVPRGIARPPEKESDDGVAAVQDGDRDPKDLSDNSLSCG</sequence>
<reference evidence="3" key="1">
    <citation type="submission" date="2024-06" db="EMBL/GenBank/DDBJ databases">
        <title>Multi-omics analyses provide insights into the biosynthesis of the anticancer antibiotic pleurotin in Hohenbuehelia grisea.</title>
        <authorList>
            <person name="Weaver J.A."/>
            <person name="Alberti F."/>
        </authorList>
    </citation>
    <scope>NUCLEOTIDE SEQUENCE [LARGE SCALE GENOMIC DNA]</scope>
    <source>
        <strain evidence="3">T-177</strain>
    </source>
</reference>
<accession>A0ABR3JYZ9</accession>
<evidence type="ECO:0000256" key="1">
    <source>
        <dbReference type="SAM" id="MobiDB-lite"/>
    </source>
</evidence>
<dbReference type="EMBL" id="JASNQZ010000002">
    <property type="protein sequence ID" value="KAL0960373.1"/>
    <property type="molecule type" value="Genomic_DNA"/>
</dbReference>
<organism evidence="2 3">
    <name type="scientific">Hohenbuehelia grisea</name>
    <dbReference type="NCBI Taxonomy" id="104357"/>
    <lineage>
        <taxon>Eukaryota</taxon>
        <taxon>Fungi</taxon>
        <taxon>Dikarya</taxon>
        <taxon>Basidiomycota</taxon>
        <taxon>Agaricomycotina</taxon>
        <taxon>Agaricomycetes</taxon>
        <taxon>Agaricomycetidae</taxon>
        <taxon>Agaricales</taxon>
        <taxon>Pleurotineae</taxon>
        <taxon>Pleurotaceae</taxon>
        <taxon>Hohenbuehelia</taxon>
    </lineage>
</organism>
<dbReference type="Proteomes" id="UP001556367">
    <property type="component" value="Unassembled WGS sequence"/>
</dbReference>
<feature type="compositionally biased region" description="Basic and acidic residues" evidence="1">
    <location>
        <begin position="52"/>
        <end position="61"/>
    </location>
</feature>
<gene>
    <name evidence="2" type="ORF">HGRIS_011997</name>
</gene>
<comment type="caution">
    <text evidence="2">The sequence shown here is derived from an EMBL/GenBank/DDBJ whole genome shotgun (WGS) entry which is preliminary data.</text>
</comment>
<evidence type="ECO:0000313" key="3">
    <source>
        <dbReference type="Proteomes" id="UP001556367"/>
    </source>
</evidence>
<evidence type="ECO:0000313" key="2">
    <source>
        <dbReference type="EMBL" id="KAL0960373.1"/>
    </source>
</evidence>
<keyword evidence="3" id="KW-1185">Reference proteome</keyword>
<protein>
    <submittedName>
        <fullName evidence="2">Uncharacterized protein</fullName>
    </submittedName>
</protein>
<feature type="region of interest" description="Disordered" evidence="1">
    <location>
        <begin position="1"/>
        <end position="68"/>
    </location>
</feature>
<feature type="compositionally biased region" description="Basic and acidic residues" evidence="1">
    <location>
        <begin position="1"/>
        <end position="12"/>
    </location>
</feature>
<name>A0ABR3JYZ9_9AGAR</name>
<proteinExistence type="predicted"/>